<keyword evidence="4" id="KW-1185">Reference proteome</keyword>
<reference evidence="3 4" key="1">
    <citation type="journal article" date="2014" name="Genome Announc.">
        <title>Genome Sequence of a Promising Hydrogen-Producing Facultative Anaerobic Bacterium, Brevundimonas naejangsanensis Strain B1.</title>
        <authorList>
            <person name="Su H."/>
            <person name="Zhang T."/>
            <person name="Bao M."/>
            <person name="Jiang Y."/>
            <person name="Wang Y."/>
            <person name="Tan T."/>
        </authorList>
    </citation>
    <scope>NUCLEOTIDE SEQUENCE [LARGE SCALE GENOMIC DNA]</scope>
    <source>
        <strain evidence="3 4">B1</strain>
    </source>
</reference>
<name>A0A172Y2N6_9CAUL</name>
<protein>
    <recommendedName>
        <fullName evidence="5">TIGR02301 family protein</fullName>
    </recommendedName>
</protein>
<dbReference type="AlphaFoldDB" id="A0A172Y2N6"/>
<gene>
    <name evidence="3" type="ORF">DA69_01010</name>
</gene>
<feature type="compositionally biased region" description="Basic and acidic residues" evidence="1">
    <location>
        <begin position="123"/>
        <end position="134"/>
    </location>
</feature>
<evidence type="ECO:0000256" key="2">
    <source>
        <dbReference type="SAM" id="SignalP"/>
    </source>
</evidence>
<keyword evidence="2" id="KW-0732">Signal</keyword>
<evidence type="ECO:0000313" key="3">
    <source>
        <dbReference type="EMBL" id="ANF53473.1"/>
    </source>
</evidence>
<dbReference type="EMBL" id="CP015614">
    <property type="protein sequence ID" value="ANF53473.1"/>
    <property type="molecule type" value="Genomic_DNA"/>
</dbReference>
<dbReference type="Proteomes" id="UP000077603">
    <property type="component" value="Chromosome"/>
</dbReference>
<feature type="chain" id="PRO_5008004176" description="TIGR02301 family protein" evidence="2">
    <location>
        <begin position="24"/>
        <end position="134"/>
    </location>
</feature>
<dbReference type="KEGG" id="bne:DA69_01010"/>
<accession>A0A172Y2N6</accession>
<evidence type="ECO:0008006" key="5">
    <source>
        <dbReference type="Google" id="ProtNLM"/>
    </source>
</evidence>
<evidence type="ECO:0000256" key="1">
    <source>
        <dbReference type="SAM" id="MobiDB-lite"/>
    </source>
</evidence>
<sequence length="134" mass="14374">MQEGLMLKLVIIALSAAFLPSCATPETAAMPLQQSRLSADASLQTRLFETLGACERFNRAPSGEQGFAAHLRRHAPTADETERRALRAAYDRGASPAVASRQTPESCAIALRGHAQEAPGLHGRRDDRPLASPD</sequence>
<dbReference type="OrthoDB" id="7203973at2"/>
<proteinExistence type="predicted"/>
<feature type="region of interest" description="Disordered" evidence="1">
    <location>
        <begin position="89"/>
        <end position="134"/>
    </location>
</feature>
<feature type="signal peptide" evidence="2">
    <location>
        <begin position="1"/>
        <end position="23"/>
    </location>
</feature>
<evidence type="ECO:0000313" key="4">
    <source>
        <dbReference type="Proteomes" id="UP000077603"/>
    </source>
</evidence>
<organism evidence="3 4">
    <name type="scientific">Brevundimonas naejangsanensis</name>
    <dbReference type="NCBI Taxonomy" id="588932"/>
    <lineage>
        <taxon>Bacteria</taxon>
        <taxon>Pseudomonadati</taxon>
        <taxon>Pseudomonadota</taxon>
        <taxon>Alphaproteobacteria</taxon>
        <taxon>Caulobacterales</taxon>
        <taxon>Caulobacteraceae</taxon>
        <taxon>Brevundimonas</taxon>
    </lineage>
</organism>